<dbReference type="Proteomes" id="UP001059380">
    <property type="component" value="Chromosome"/>
</dbReference>
<name>A0A9J7BWF1_9BACT</name>
<proteinExistence type="predicted"/>
<dbReference type="AlphaFoldDB" id="A0A9J7BWF1"/>
<reference evidence="1" key="1">
    <citation type="submission" date="2021-04" db="EMBL/GenBank/DDBJ databases">
        <title>Phylogenetic analysis of Acidobacteriaceae.</title>
        <authorList>
            <person name="Qiu L."/>
            <person name="Zhang Q."/>
        </authorList>
    </citation>
    <scope>NUCLEOTIDE SEQUENCE</scope>
    <source>
        <strain evidence="1">DSM 25168</strain>
    </source>
</reference>
<dbReference type="InterPro" id="IPR050458">
    <property type="entry name" value="LolB"/>
</dbReference>
<dbReference type="InterPro" id="IPR043737">
    <property type="entry name" value="DUF5682"/>
</dbReference>
<evidence type="ECO:0000313" key="1">
    <source>
        <dbReference type="EMBL" id="UWZ86833.1"/>
    </source>
</evidence>
<dbReference type="EMBL" id="CP093313">
    <property type="protein sequence ID" value="UWZ86833.1"/>
    <property type="molecule type" value="Genomic_DNA"/>
</dbReference>
<dbReference type="KEGG" id="orp:MOP44_12995"/>
<dbReference type="Pfam" id="PF18934">
    <property type="entry name" value="DUF5682"/>
    <property type="match status" value="1"/>
</dbReference>
<dbReference type="RefSeq" id="WP_260796470.1">
    <property type="nucleotide sequence ID" value="NZ_CP093313.1"/>
</dbReference>
<accession>A0A9J7BWF1</accession>
<organism evidence="1 2">
    <name type="scientific">Occallatibacter riparius</name>
    <dbReference type="NCBI Taxonomy" id="1002689"/>
    <lineage>
        <taxon>Bacteria</taxon>
        <taxon>Pseudomonadati</taxon>
        <taxon>Acidobacteriota</taxon>
        <taxon>Terriglobia</taxon>
        <taxon>Terriglobales</taxon>
        <taxon>Acidobacteriaceae</taxon>
        <taxon>Occallatibacter</taxon>
    </lineage>
</organism>
<gene>
    <name evidence="1" type="ORF">MOP44_12995</name>
</gene>
<protein>
    <submittedName>
        <fullName evidence="1">DUF5682 family protein</fullName>
    </submittedName>
</protein>
<dbReference type="PANTHER" id="PTHR30634:SF14">
    <property type="match status" value="1"/>
</dbReference>
<sequence>MDERLHIFGIRHHGPGSAALLVRALDAVEPACVLIEGPPEADELIRFAQLPGMKPPLALLVHAASDANAAFFFPQAEFSPEWQAMLWALRRDVPARFIDWPAGIHIHALIAQKNDPEEMQVEHDPDPLDALAAAAGYGDGEAFWNSLIEQGRLEEDSAATAGEQALQVFAGIEAAMTAVRAAAPEERSERGGMRESQREAWMRIHIRQALKEHSGKIAAVVGAWHTSALRTGATASGDKALVKELTRAKVEATWVPWTDSRLGAASGYGAGVISPGWYSHLWSLYERRASTTPEEFAAQWQAKTAGMLRKEGYLTPTASAIEAARLSLALASMRERRVPALEEMREAALATLCHGDEVPLRIIERKLYVGERVGEIDSAVPQMPLARDLALWQKKTRLKPEDVETEQRVDLRSEAGLLKSTLLHRLLILKVPWGKLVEADAGRGTFREVWRLRWAPELSVALAEALVYGGTIEQAAGNAQLDRAAKSNSISELAEMVRETLVADLPDAATACIERLQAAAVQAAEITELMLAVPPLVRVLRYGTARKLPEEQLRALVHALSVEVNAGVRLASHNLDDEAATARVQAMQSYDEALRLFADSTLIEQWQNHLSGTVDDPQVSAAIAGLSLRRLHEFGTWAGEEVESAFSRHVIGETPQRAGAFLENFLRGGSEVLLHDEPLLNLIDAWLCGLEEQDFIESLPLLRRSFAEFDIVARRHVMQRITHGRREQAQLTQSEGAADDAFALALPLLCQILGIDVQEGAA</sequence>
<dbReference type="PANTHER" id="PTHR30634">
    <property type="entry name" value="OUTER MEMBRANE LOLAB LIPOPROTEIN INSERTION APPARATUS"/>
    <property type="match status" value="1"/>
</dbReference>
<evidence type="ECO:0000313" key="2">
    <source>
        <dbReference type="Proteomes" id="UP001059380"/>
    </source>
</evidence>
<keyword evidence="2" id="KW-1185">Reference proteome</keyword>